<dbReference type="Proteomes" id="UP000295129">
    <property type="component" value="Unassembled WGS sequence"/>
</dbReference>
<organism evidence="3 4">
    <name type="scientific">Azoarcus indigens</name>
    <dbReference type="NCBI Taxonomy" id="29545"/>
    <lineage>
        <taxon>Bacteria</taxon>
        <taxon>Pseudomonadati</taxon>
        <taxon>Pseudomonadota</taxon>
        <taxon>Betaproteobacteria</taxon>
        <taxon>Rhodocyclales</taxon>
        <taxon>Zoogloeaceae</taxon>
        <taxon>Azoarcus</taxon>
    </lineage>
</organism>
<dbReference type="AlphaFoldDB" id="A0A4R6ED95"/>
<reference evidence="3 4" key="1">
    <citation type="submission" date="2019-03" db="EMBL/GenBank/DDBJ databases">
        <title>Genomic Encyclopedia of Type Strains, Phase IV (KMG-IV): sequencing the most valuable type-strain genomes for metagenomic binning, comparative biology and taxonomic classification.</title>
        <authorList>
            <person name="Goeker M."/>
        </authorList>
    </citation>
    <scope>NUCLEOTIDE SEQUENCE [LARGE SCALE GENOMIC DNA]</scope>
    <source>
        <strain evidence="3 4">DSM 12121</strain>
    </source>
</reference>
<keyword evidence="1" id="KW-1133">Transmembrane helix</keyword>
<dbReference type="RefSeq" id="WP_133588373.1">
    <property type="nucleotide sequence ID" value="NZ_SNVV01000002.1"/>
</dbReference>
<keyword evidence="4" id="KW-1185">Reference proteome</keyword>
<accession>A0A4R6ED95</accession>
<name>A0A4R6ED95_9RHOO</name>
<feature type="transmembrane region" description="Helical" evidence="1">
    <location>
        <begin position="172"/>
        <end position="191"/>
    </location>
</feature>
<evidence type="ECO:0000313" key="4">
    <source>
        <dbReference type="Proteomes" id="UP000295129"/>
    </source>
</evidence>
<feature type="signal peptide" evidence="2">
    <location>
        <begin position="1"/>
        <end position="43"/>
    </location>
</feature>
<keyword evidence="1" id="KW-0472">Membrane</keyword>
<evidence type="ECO:0008006" key="5">
    <source>
        <dbReference type="Google" id="ProtNLM"/>
    </source>
</evidence>
<comment type="caution">
    <text evidence="3">The sequence shown here is derived from an EMBL/GenBank/DDBJ whole genome shotgun (WGS) entry which is preliminary data.</text>
</comment>
<keyword evidence="2" id="KW-0732">Signal</keyword>
<feature type="chain" id="PRO_5020519704" description="Secreted protein" evidence="2">
    <location>
        <begin position="44"/>
        <end position="205"/>
    </location>
</feature>
<protein>
    <recommendedName>
        <fullName evidence="5">Secreted protein</fullName>
    </recommendedName>
</protein>
<evidence type="ECO:0000256" key="1">
    <source>
        <dbReference type="SAM" id="Phobius"/>
    </source>
</evidence>
<dbReference type="EMBL" id="SNVV01000002">
    <property type="protein sequence ID" value="TDN56160.1"/>
    <property type="molecule type" value="Genomic_DNA"/>
</dbReference>
<evidence type="ECO:0000256" key="2">
    <source>
        <dbReference type="SAM" id="SignalP"/>
    </source>
</evidence>
<keyword evidence="1" id="KW-0812">Transmembrane</keyword>
<sequence length="205" mass="20771">MNEIAIMQTIFSRLSPFARLPALAVSLSAAAALLLLPAPPAQADDGHSHDAPPAAASGPALPRFSAESELFELVGVVNGRRLTVWLDHAADTRPVDAAEVELDFGGTLLKLDRHAAGEYGAELPAAPAPGEIAITATVTAGEANDAEIDLLATTLDIHEDAHGAAASGGRAIPTPLIAAAALLLAALAWFAGRASGKAVRKGDAA</sequence>
<proteinExistence type="predicted"/>
<gene>
    <name evidence="3" type="ORF">C7389_10295</name>
</gene>
<dbReference type="OrthoDB" id="6881973at2"/>
<evidence type="ECO:0000313" key="3">
    <source>
        <dbReference type="EMBL" id="TDN56160.1"/>
    </source>
</evidence>